<proteinExistence type="predicted"/>
<evidence type="ECO:0000313" key="2">
    <source>
        <dbReference type="Proteomes" id="UP000565155"/>
    </source>
</evidence>
<dbReference type="RefSeq" id="WP_169629076.1">
    <property type="nucleotide sequence ID" value="NZ_JABCMA010000039.1"/>
</dbReference>
<dbReference type="EMBL" id="JABCMA010000039">
    <property type="protein sequence ID" value="NMR76214.1"/>
    <property type="molecule type" value="Genomic_DNA"/>
</dbReference>
<protein>
    <recommendedName>
        <fullName evidence="3">Tip attachment protein J domain-containing protein</fullName>
    </recommendedName>
</protein>
<accession>A0A7Y0N126</accession>
<dbReference type="NCBIfam" id="NF040662">
    <property type="entry name" value="attach_TipJ_rel"/>
    <property type="match status" value="1"/>
</dbReference>
<dbReference type="Proteomes" id="UP000565155">
    <property type="component" value="Unassembled WGS sequence"/>
</dbReference>
<comment type="caution">
    <text evidence="1">The sequence shown here is derived from an EMBL/GenBank/DDBJ whole genome shotgun (WGS) entry which is preliminary data.</text>
</comment>
<sequence length="958" mass="106319">MATLIVYPDAADVTVQETNQINEPTFKAYLDRHIPGWDKGPTGHKLKNPRFVATINGQAFNPKEWANRVLLDSDTIDVVLPPKGLTPIEWVVIAVSVLSAAYSAYSMNNMNQLGSNSSTVPTGKNIYDINVQVNKAELMGVRPEWFGRHQSVPSYLCSPYKYYNENNEQVLALMLHVGEGHYQISSTGLTIAGTPISRLSDDANWQIFEPGQDVSTHEAHKNIYTAEEVGGTDSTSGLDFIGPSTSVNVSVEDDKSVILSEDTVLVQDRFSRTSYYGDGDRETTYYWKNKNLKWDDGTTFTITGISSTSVLIDDIVEIVDSGNDGTTGEPLPDKIIGKGFSVLSVNQEVQLSGAGSNDSTYLAVPLSDTELTFKDLEGNDVTGLTPAPSVTIKITTTSTDDGLYEVVSTDSDYQMTVNRVGDPDWTGFIGGTYTSGISLDVTSDTLPDYQLGPYVACPEGYTTDYIEIDMLRSSGWGYYDSKGRLRNITVDWEVWVRDADVGELDDWQVFPFTYTEKSFDQVGQTHPITLPSAIRPEVMLVRKTKSYDDTKYLDKLQWMRLKSKLPTASSYETSTTLAISIRSDSNLSSSATNKFKVLQTRKLPVPDGAGGWTEELYATRDIAPAVRYIVHQSGGSDDDIDMDELLWMHENVWAPNEEYFDGGFVDDGTIYSALKTVLQSGMAEFCFDIGKILPKRLFEKTGAGHVYTPDVMQGDGLTITTTLYDPDQNEGLIVYYMDPTDWTTSSVKCWLGDKNAISKWGELELTKGVTSRTRAWRIGMRMLRRTQGEKINYSFTTEMDALNSTYLDYAELCDDLPNFGQFGEVVDWQVVSNSNDELVAQITVDRDLEWTVGEAHYMTVRRHNGTGNGPFVATKVSARVVMLSGLLDFIPDLTGKIEPPLWLFGDATRYSEPAVITSITPSATKDTTKCSVKATNYVADMFKDDNNFPPAPGVTWWE</sequence>
<evidence type="ECO:0000313" key="1">
    <source>
        <dbReference type="EMBL" id="NMR76214.1"/>
    </source>
</evidence>
<evidence type="ECO:0008006" key="3">
    <source>
        <dbReference type="Google" id="ProtNLM"/>
    </source>
</evidence>
<dbReference type="AlphaFoldDB" id="A0A7Y0N126"/>
<name>A0A7Y0N126_VIBAL</name>
<gene>
    <name evidence="1" type="ORF">HKB35_21620</name>
</gene>
<reference evidence="1 2" key="1">
    <citation type="submission" date="2020-04" db="EMBL/GenBank/DDBJ databases">
        <title>Whole-genome sequencing of Vibrio spp. from China reveals different genetic environments of blaCTX-M-14 among diverse lineages.</title>
        <authorList>
            <person name="Zheng Z."/>
            <person name="Ye L."/>
            <person name="Chen S."/>
        </authorList>
    </citation>
    <scope>NUCLEOTIDE SEQUENCE [LARGE SCALE GENOMIC DNA]</scope>
    <source>
        <strain evidence="1 2">Vb1636</strain>
    </source>
</reference>
<organism evidence="1 2">
    <name type="scientific">Vibrio alginolyticus</name>
    <dbReference type="NCBI Taxonomy" id="663"/>
    <lineage>
        <taxon>Bacteria</taxon>
        <taxon>Pseudomonadati</taxon>
        <taxon>Pseudomonadota</taxon>
        <taxon>Gammaproteobacteria</taxon>
        <taxon>Vibrionales</taxon>
        <taxon>Vibrionaceae</taxon>
        <taxon>Vibrio</taxon>
    </lineage>
</organism>